<evidence type="ECO:0000313" key="2">
    <source>
        <dbReference type="EMBL" id="VEL42224.1"/>
    </source>
</evidence>
<dbReference type="GO" id="GO:0004402">
    <property type="term" value="F:histone acetyltransferase activity"/>
    <property type="evidence" value="ECO:0007669"/>
    <property type="project" value="InterPro"/>
</dbReference>
<dbReference type="InterPro" id="IPR009464">
    <property type="entry name" value="PCAF_N"/>
</dbReference>
<gene>
    <name evidence="2" type="ORF">PXEA_LOCUS35664</name>
</gene>
<evidence type="ECO:0000259" key="1">
    <source>
        <dbReference type="Pfam" id="PF06466"/>
    </source>
</evidence>
<dbReference type="Proteomes" id="UP000784294">
    <property type="component" value="Unassembled WGS sequence"/>
</dbReference>
<comment type="caution">
    <text evidence="2">The sequence shown here is derived from an EMBL/GenBank/DDBJ whole genome shotgun (WGS) entry which is preliminary data.</text>
</comment>
<dbReference type="OrthoDB" id="1937912at2759"/>
<dbReference type="AlphaFoldDB" id="A0A3S5CVD4"/>
<protein>
    <recommendedName>
        <fullName evidence="1">PCAF N-terminal domain-containing protein</fullName>
    </recommendedName>
</protein>
<proteinExistence type="predicted"/>
<dbReference type="EMBL" id="CAAALY010273208">
    <property type="protein sequence ID" value="VEL42224.1"/>
    <property type="molecule type" value="Genomic_DNA"/>
</dbReference>
<keyword evidence="3" id="KW-1185">Reference proteome</keyword>
<dbReference type="Pfam" id="PF06466">
    <property type="entry name" value="PCAF_N"/>
    <property type="match status" value="1"/>
</dbReference>
<feature type="domain" description="PCAF N-terminal" evidence="1">
    <location>
        <begin position="22"/>
        <end position="211"/>
    </location>
</feature>
<dbReference type="GO" id="GO:0006355">
    <property type="term" value="P:regulation of DNA-templated transcription"/>
    <property type="evidence" value="ECO:0007669"/>
    <property type="project" value="InterPro"/>
</dbReference>
<dbReference type="GO" id="GO:0005634">
    <property type="term" value="C:nucleus"/>
    <property type="evidence" value="ECO:0007669"/>
    <property type="project" value="InterPro"/>
</dbReference>
<sequence length="214" mass="25548">MTKRILGFSYIMDRRFSLFLSRKSVRALTPEQRLSRVLPYLPCEIEGCKCASWKSDDTDSYDIKNFQCRNCRHQHFDLSSCYFDDWMSFKAVNLVEDLESLYSMCFAEKDIDTRQLYFCLFKKVNKALFIKGKPQVEDSPPFERPCINTAIRNVLLHKFCQNPKHTKFYLEIGRLIIAFINIWKLEYPKNSKKRYENETGYKLIYMRSVNFVIN</sequence>
<evidence type="ECO:0000313" key="3">
    <source>
        <dbReference type="Proteomes" id="UP000784294"/>
    </source>
</evidence>
<accession>A0A3S5CVD4</accession>
<reference evidence="2" key="1">
    <citation type="submission" date="2018-11" db="EMBL/GenBank/DDBJ databases">
        <authorList>
            <consortium name="Pathogen Informatics"/>
        </authorList>
    </citation>
    <scope>NUCLEOTIDE SEQUENCE</scope>
</reference>
<name>A0A3S5CVD4_9PLAT</name>
<organism evidence="2 3">
    <name type="scientific">Protopolystoma xenopodis</name>
    <dbReference type="NCBI Taxonomy" id="117903"/>
    <lineage>
        <taxon>Eukaryota</taxon>
        <taxon>Metazoa</taxon>
        <taxon>Spiralia</taxon>
        <taxon>Lophotrochozoa</taxon>
        <taxon>Platyhelminthes</taxon>
        <taxon>Monogenea</taxon>
        <taxon>Polyopisthocotylea</taxon>
        <taxon>Polystomatidea</taxon>
        <taxon>Polystomatidae</taxon>
        <taxon>Protopolystoma</taxon>
    </lineage>
</organism>